<evidence type="ECO:0000313" key="3">
    <source>
        <dbReference type="Proteomes" id="UP001221898"/>
    </source>
</evidence>
<gene>
    <name evidence="2" type="ORF">AAFF_G00249030</name>
</gene>
<dbReference type="AlphaFoldDB" id="A0AAD7RD80"/>
<feature type="compositionally biased region" description="Polar residues" evidence="1">
    <location>
        <begin position="37"/>
        <end position="50"/>
    </location>
</feature>
<keyword evidence="3" id="KW-1185">Reference proteome</keyword>
<proteinExistence type="predicted"/>
<sequence>MGRVISYHHCFNIYTTLTKLHLAGNAFHSLCRRRGSPQRQVAPHQSQPTRDSLPRRRPLRRPGALFRDARPVTSTPLPSHDTIVPVALTGSPPKTGTGHTGEHLKVFHPESRLLRIPTSSQ</sequence>
<accession>A0AAD7RD80</accession>
<organism evidence="2 3">
    <name type="scientific">Aldrovandia affinis</name>
    <dbReference type="NCBI Taxonomy" id="143900"/>
    <lineage>
        <taxon>Eukaryota</taxon>
        <taxon>Metazoa</taxon>
        <taxon>Chordata</taxon>
        <taxon>Craniata</taxon>
        <taxon>Vertebrata</taxon>
        <taxon>Euteleostomi</taxon>
        <taxon>Actinopterygii</taxon>
        <taxon>Neopterygii</taxon>
        <taxon>Teleostei</taxon>
        <taxon>Notacanthiformes</taxon>
        <taxon>Halosauridae</taxon>
        <taxon>Aldrovandia</taxon>
    </lineage>
</organism>
<feature type="region of interest" description="Disordered" evidence="1">
    <location>
        <begin position="34"/>
        <end position="121"/>
    </location>
</feature>
<dbReference type="EMBL" id="JAINUG010000333">
    <property type="protein sequence ID" value="KAJ8378032.1"/>
    <property type="molecule type" value="Genomic_DNA"/>
</dbReference>
<comment type="caution">
    <text evidence="2">The sequence shown here is derived from an EMBL/GenBank/DDBJ whole genome shotgun (WGS) entry which is preliminary data.</text>
</comment>
<name>A0AAD7RD80_9TELE</name>
<evidence type="ECO:0000313" key="2">
    <source>
        <dbReference type="EMBL" id="KAJ8378032.1"/>
    </source>
</evidence>
<feature type="compositionally biased region" description="Basic and acidic residues" evidence="1">
    <location>
        <begin position="100"/>
        <end position="113"/>
    </location>
</feature>
<protein>
    <submittedName>
        <fullName evidence="2">Uncharacterized protein</fullName>
    </submittedName>
</protein>
<reference evidence="2" key="1">
    <citation type="journal article" date="2023" name="Science">
        <title>Genome structures resolve the early diversification of teleost fishes.</title>
        <authorList>
            <person name="Parey E."/>
            <person name="Louis A."/>
            <person name="Montfort J."/>
            <person name="Bouchez O."/>
            <person name="Roques C."/>
            <person name="Iampietro C."/>
            <person name="Lluch J."/>
            <person name="Castinel A."/>
            <person name="Donnadieu C."/>
            <person name="Desvignes T."/>
            <person name="Floi Bucao C."/>
            <person name="Jouanno E."/>
            <person name="Wen M."/>
            <person name="Mejri S."/>
            <person name="Dirks R."/>
            <person name="Jansen H."/>
            <person name="Henkel C."/>
            <person name="Chen W.J."/>
            <person name="Zahm M."/>
            <person name="Cabau C."/>
            <person name="Klopp C."/>
            <person name="Thompson A.W."/>
            <person name="Robinson-Rechavi M."/>
            <person name="Braasch I."/>
            <person name="Lecointre G."/>
            <person name="Bobe J."/>
            <person name="Postlethwait J.H."/>
            <person name="Berthelot C."/>
            <person name="Roest Crollius H."/>
            <person name="Guiguen Y."/>
        </authorList>
    </citation>
    <scope>NUCLEOTIDE SEQUENCE</scope>
    <source>
        <strain evidence="2">NC1722</strain>
    </source>
</reference>
<dbReference type="Proteomes" id="UP001221898">
    <property type="component" value="Unassembled WGS sequence"/>
</dbReference>
<evidence type="ECO:0000256" key="1">
    <source>
        <dbReference type="SAM" id="MobiDB-lite"/>
    </source>
</evidence>